<protein>
    <recommendedName>
        <fullName evidence="3">Mannose-6-phosphate isomerase</fullName>
    </recommendedName>
</protein>
<evidence type="ECO:0000313" key="1">
    <source>
        <dbReference type="EMBL" id="ODS32885.1"/>
    </source>
</evidence>
<evidence type="ECO:0008006" key="3">
    <source>
        <dbReference type="Google" id="ProtNLM"/>
    </source>
</evidence>
<comment type="caution">
    <text evidence="1">The sequence shown here is derived from an EMBL/GenBank/DDBJ whole genome shotgun (WGS) entry which is preliminary data.</text>
</comment>
<sequence length="102" mass="11168">MGEFKLEDSIKFSEENIVSTNLYDSQKVCVDFLCMEEGQSALEDTKDQKVIIVINSGSGSVVTDEGEQDVEEGTFVLFESSEPRTLKAKTKLTALVTAIPKG</sequence>
<accession>A0A1E3XB77</accession>
<dbReference type="AlphaFoldDB" id="A0A1E3XB77"/>
<dbReference type="InterPro" id="IPR011051">
    <property type="entry name" value="RmlC_Cupin_sf"/>
</dbReference>
<dbReference type="Gene3D" id="2.60.120.10">
    <property type="entry name" value="Jelly Rolls"/>
    <property type="match status" value="1"/>
</dbReference>
<organism evidence="1 2">
    <name type="scientific">Candidatus Scalindua rubra</name>
    <dbReference type="NCBI Taxonomy" id="1872076"/>
    <lineage>
        <taxon>Bacteria</taxon>
        <taxon>Pseudomonadati</taxon>
        <taxon>Planctomycetota</taxon>
        <taxon>Candidatus Brocadiia</taxon>
        <taxon>Candidatus Brocadiales</taxon>
        <taxon>Candidatus Scalinduaceae</taxon>
        <taxon>Candidatus Scalindua</taxon>
    </lineage>
</organism>
<gene>
    <name evidence="1" type="ORF">SCARUB_01991</name>
</gene>
<dbReference type="Proteomes" id="UP000094056">
    <property type="component" value="Unassembled WGS sequence"/>
</dbReference>
<evidence type="ECO:0000313" key="2">
    <source>
        <dbReference type="Proteomes" id="UP000094056"/>
    </source>
</evidence>
<dbReference type="SUPFAM" id="SSF51182">
    <property type="entry name" value="RmlC-like cupins"/>
    <property type="match status" value="1"/>
</dbReference>
<dbReference type="EMBL" id="MAYW01000045">
    <property type="protein sequence ID" value="ODS32885.1"/>
    <property type="molecule type" value="Genomic_DNA"/>
</dbReference>
<name>A0A1E3XB77_9BACT</name>
<dbReference type="InterPro" id="IPR014710">
    <property type="entry name" value="RmlC-like_jellyroll"/>
</dbReference>
<proteinExistence type="predicted"/>
<reference evidence="1 2" key="1">
    <citation type="submission" date="2016-07" db="EMBL/GenBank/DDBJ databases">
        <title>Draft genome of Scalindua rubra, obtained from a brine-seawater interface in the Red Sea, sheds light on salt adaptation in anammox bacteria.</title>
        <authorList>
            <person name="Speth D.R."/>
            <person name="Lagkouvardos I."/>
            <person name="Wang Y."/>
            <person name="Qian P.-Y."/>
            <person name="Dutilh B.E."/>
            <person name="Jetten M.S."/>
        </authorList>
    </citation>
    <scope>NUCLEOTIDE SEQUENCE [LARGE SCALE GENOMIC DNA]</scope>
    <source>
        <strain evidence="1">BSI-1</strain>
    </source>
</reference>